<accession>A0ABM3VM48</accession>
<proteinExistence type="predicted"/>
<reference evidence="2" key="1">
    <citation type="submission" date="2025-08" db="UniProtKB">
        <authorList>
            <consortium name="RefSeq"/>
        </authorList>
    </citation>
    <scope>IDENTIFICATION</scope>
    <source>
        <strain evidence="2">Aabys</strain>
        <tissue evidence="2">Whole body</tissue>
    </source>
</reference>
<organism evidence="1 2">
    <name type="scientific">Musca domestica</name>
    <name type="common">House fly</name>
    <dbReference type="NCBI Taxonomy" id="7370"/>
    <lineage>
        <taxon>Eukaryota</taxon>
        <taxon>Metazoa</taxon>
        <taxon>Ecdysozoa</taxon>
        <taxon>Arthropoda</taxon>
        <taxon>Hexapoda</taxon>
        <taxon>Insecta</taxon>
        <taxon>Pterygota</taxon>
        <taxon>Neoptera</taxon>
        <taxon>Endopterygota</taxon>
        <taxon>Diptera</taxon>
        <taxon>Brachycera</taxon>
        <taxon>Muscomorpha</taxon>
        <taxon>Muscoidea</taxon>
        <taxon>Muscidae</taxon>
        <taxon>Musca</taxon>
    </lineage>
</organism>
<dbReference type="GeneID" id="131806586"/>
<dbReference type="RefSeq" id="XP_058986868.1">
    <property type="nucleotide sequence ID" value="XM_059130885.1"/>
</dbReference>
<sequence length="277" mass="32496">MVLPNLQQPEKKKKIEIQADISHTEKMFPYMEEYRCLLCATRHSLRLCRRFLVLHPREKMRYVRQNKACVNCLGLSHSLEDCRSPEVCRVCWRRHHTLLHELDDSKYQWLQMTAQALVHRPGVDDEKHIVRILLSPNCSESYIAPPYQRLPFPTDYDIPDYELQFTDRHSEVRTLTIKLKTSHDGRLETPKAHCLPGEVWKKYDVEDVADTSFYLPWGCSIVLGKDVSKHIYLGLPQEQKGLPYIQNTIFGYAFFGALETDVDNTELVRTFMEQNTI</sequence>
<keyword evidence="1" id="KW-1185">Reference proteome</keyword>
<dbReference type="PANTHER" id="PTHR47331">
    <property type="entry name" value="PHD-TYPE DOMAIN-CONTAINING PROTEIN"/>
    <property type="match status" value="1"/>
</dbReference>
<name>A0ABM3VM48_MUSDO</name>
<dbReference type="Proteomes" id="UP001652621">
    <property type="component" value="Unplaced"/>
</dbReference>
<evidence type="ECO:0000313" key="2">
    <source>
        <dbReference type="RefSeq" id="XP_058986868.1"/>
    </source>
</evidence>
<gene>
    <name evidence="2" type="primary">LOC131806586</name>
</gene>
<evidence type="ECO:0000313" key="1">
    <source>
        <dbReference type="Proteomes" id="UP001652621"/>
    </source>
</evidence>
<protein>
    <submittedName>
        <fullName evidence="2">Uncharacterized protein LOC131806586</fullName>
    </submittedName>
</protein>